<dbReference type="PANTHER" id="PTHR35176">
    <property type="entry name" value="HEME OXYGENASE HI_0854-RELATED"/>
    <property type="match status" value="1"/>
</dbReference>
<dbReference type="OrthoDB" id="162914at2"/>
<evidence type="ECO:0000313" key="4">
    <source>
        <dbReference type="Proteomes" id="UP000295075"/>
    </source>
</evidence>
<dbReference type="RefSeq" id="WP_132407355.1">
    <property type="nucleotide sequence ID" value="NZ_SMKA01000060.1"/>
</dbReference>
<feature type="domain" description="Pyridoxamine 5'-phosphate oxidase N-terminal" evidence="2">
    <location>
        <begin position="4"/>
        <end position="126"/>
    </location>
</feature>
<dbReference type="Proteomes" id="UP000295075">
    <property type="component" value="Unassembled WGS sequence"/>
</dbReference>
<evidence type="ECO:0000313" key="3">
    <source>
        <dbReference type="EMBL" id="TDC29401.1"/>
    </source>
</evidence>
<gene>
    <name evidence="3" type="ORF">E1261_15920</name>
</gene>
<comment type="caution">
    <text evidence="3">The sequence shown here is derived from an EMBL/GenBank/DDBJ whole genome shotgun (WGS) entry which is preliminary data.</text>
</comment>
<dbReference type="GO" id="GO:0070967">
    <property type="term" value="F:coenzyme F420 binding"/>
    <property type="evidence" value="ECO:0007669"/>
    <property type="project" value="TreeGrafter"/>
</dbReference>
<dbReference type="Gene3D" id="2.30.110.10">
    <property type="entry name" value="Electron Transport, Fmn-binding Protein, Chain A"/>
    <property type="match status" value="1"/>
</dbReference>
<dbReference type="InterPro" id="IPR011576">
    <property type="entry name" value="Pyridox_Oxase_N"/>
</dbReference>
<reference evidence="3 4" key="1">
    <citation type="submission" date="2019-03" db="EMBL/GenBank/DDBJ databases">
        <title>Draft genome sequences of novel Actinobacteria.</title>
        <authorList>
            <person name="Sahin N."/>
            <person name="Ay H."/>
            <person name="Saygin H."/>
        </authorList>
    </citation>
    <scope>NUCLEOTIDE SEQUENCE [LARGE SCALE GENOMIC DNA]</scope>
    <source>
        <strain evidence="3 4">JCM 30547</strain>
    </source>
</reference>
<dbReference type="GO" id="GO:0005829">
    <property type="term" value="C:cytosol"/>
    <property type="evidence" value="ECO:0007669"/>
    <property type="project" value="TreeGrafter"/>
</dbReference>
<dbReference type="InterPro" id="IPR019920">
    <property type="entry name" value="F420-binding_dom_put"/>
</dbReference>
<dbReference type="AlphaFoldDB" id="A0A4R4Q2Y4"/>
<evidence type="ECO:0000256" key="1">
    <source>
        <dbReference type="ARBA" id="ARBA00023002"/>
    </source>
</evidence>
<sequence length="132" mass="14760">MEIPAEFKDLLSSTAVAIVGTIGKNGEPQITPQWFLWDGEQVRISLVEGRQKLRNLRRNPVISVMIVDPARPTYYLELRGRVDELVPDPELALEQAIARKYVGEWSDVEPPGTPRFAAGVTVERITSQLGHP</sequence>
<dbReference type="EMBL" id="SMKA01000060">
    <property type="protein sequence ID" value="TDC29401.1"/>
    <property type="molecule type" value="Genomic_DNA"/>
</dbReference>
<organism evidence="3 4">
    <name type="scientific">Kribbella albertanoniae</name>
    <dbReference type="NCBI Taxonomy" id="1266829"/>
    <lineage>
        <taxon>Bacteria</taxon>
        <taxon>Bacillati</taxon>
        <taxon>Actinomycetota</taxon>
        <taxon>Actinomycetes</taxon>
        <taxon>Propionibacteriales</taxon>
        <taxon>Kribbellaceae</taxon>
        <taxon>Kribbella</taxon>
    </lineage>
</organism>
<evidence type="ECO:0000259" key="2">
    <source>
        <dbReference type="Pfam" id="PF01243"/>
    </source>
</evidence>
<dbReference type="Pfam" id="PF01243">
    <property type="entry name" value="PNPOx_N"/>
    <property type="match status" value="1"/>
</dbReference>
<dbReference type="InterPro" id="IPR012349">
    <property type="entry name" value="Split_barrel_FMN-bd"/>
</dbReference>
<accession>A0A4R4Q2Y4</accession>
<keyword evidence="4" id="KW-1185">Reference proteome</keyword>
<keyword evidence="1" id="KW-0560">Oxidoreductase</keyword>
<dbReference type="NCBIfam" id="TIGR03618">
    <property type="entry name" value="Rv1155_F420"/>
    <property type="match status" value="1"/>
</dbReference>
<protein>
    <submittedName>
        <fullName evidence="3">PPOX class F420-dependent oxidoreductase</fullName>
    </submittedName>
</protein>
<dbReference type="GO" id="GO:0016627">
    <property type="term" value="F:oxidoreductase activity, acting on the CH-CH group of donors"/>
    <property type="evidence" value="ECO:0007669"/>
    <property type="project" value="TreeGrafter"/>
</dbReference>
<dbReference type="InterPro" id="IPR052019">
    <property type="entry name" value="F420H2_bilvrd_red/Heme_oxyg"/>
</dbReference>
<dbReference type="PANTHER" id="PTHR35176:SF6">
    <property type="entry name" value="HEME OXYGENASE HI_0854-RELATED"/>
    <property type="match status" value="1"/>
</dbReference>
<proteinExistence type="predicted"/>
<dbReference type="SUPFAM" id="SSF50475">
    <property type="entry name" value="FMN-binding split barrel"/>
    <property type="match status" value="1"/>
</dbReference>
<name>A0A4R4Q2Y4_9ACTN</name>